<dbReference type="InterPro" id="IPR007963">
    <property type="entry name" value="Peptidase_M61_catalytic"/>
</dbReference>
<evidence type="ECO:0000313" key="4">
    <source>
        <dbReference type="EMBL" id="CAB1127855.1"/>
    </source>
</evidence>
<organism evidence="4 5">
    <name type="scientific">Candidatus Hydrogenisulfobacillus filiaventi</name>
    <dbReference type="NCBI Taxonomy" id="2707344"/>
    <lineage>
        <taxon>Bacteria</taxon>
        <taxon>Bacillati</taxon>
        <taxon>Bacillota</taxon>
        <taxon>Clostridia</taxon>
        <taxon>Eubacteriales</taxon>
        <taxon>Clostridiales Family XVII. Incertae Sedis</taxon>
        <taxon>Candidatus Hydrogenisulfobacillus</taxon>
    </lineage>
</organism>
<feature type="compositionally biased region" description="Basic and acidic residues" evidence="1">
    <location>
        <begin position="581"/>
        <end position="599"/>
    </location>
</feature>
<dbReference type="InterPro" id="IPR036034">
    <property type="entry name" value="PDZ_sf"/>
</dbReference>
<dbReference type="Gene3D" id="2.30.42.10">
    <property type="match status" value="1"/>
</dbReference>
<dbReference type="Pfam" id="PF05299">
    <property type="entry name" value="Peptidase_M61"/>
    <property type="match status" value="1"/>
</dbReference>
<feature type="domain" description="Peptidase M61 catalytic" evidence="2">
    <location>
        <begin position="262"/>
        <end position="378"/>
    </location>
</feature>
<dbReference type="SUPFAM" id="SSF55486">
    <property type="entry name" value="Metalloproteases ('zincins'), catalytic domain"/>
    <property type="match status" value="1"/>
</dbReference>
<dbReference type="InterPro" id="IPR027268">
    <property type="entry name" value="Peptidase_M4/M1_CTD_sf"/>
</dbReference>
<evidence type="ECO:0000259" key="2">
    <source>
        <dbReference type="Pfam" id="PF05299"/>
    </source>
</evidence>
<reference evidence="4 5" key="1">
    <citation type="submission" date="2020-02" db="EMBL/GenBank/DDBJ databases">
        <authorList>
            <person name="Hogendoorn C."/>
        </authorList>
    </citation>
    <scope>NUCLEOTIDE SEQUENCE [LARGE SCALE GENOMIC DNA]</scope>
    <source>
        <strain evidence="4">R501</strain>
    </source>
</reference>
<protein>
    <submittedName>
        <fullName evidence="4">Peptidase M61</fullName>
    </submittedName>
</protein>
<evidence type="ECO:0000256" key="1">
    <source>
        <dbReference type="SAM" id="MobiDB-lite"/>
    </source>
</evidence>
<dbReference type="InterPro" id="IPR040756">
    <property type="entry name" value="Peptidase_M61_N"/>
</dbReference>
<evidence type="ECO:0000259" key="3">
    <source>
        <dbReference type="Pfam" id="PF17899"/>
    </source>
</evidence>
<dbReference type="InterPro" id="IPR024191">
    <property type="entry name" value="Peptidase_M61"/>
</dbReference>
<dbReference type="SUPFAM" id="SSF50156">
    <property type="entry name" value="PDZ domain-like"/>
    <property type="match status" value="1"/>
</dbReference>
<feature type="region of interest" description="Disordered" evidence="1">
    <location>
        <begin position="573"/>
        <end position="599"/>
    </location>
</feature>
<accession>A0A6F8ZDM5</accession>
<dbReference type="Proteomes" id="UP000503399">
    <property type="component" value="Chromosome"/>
</dbReference>
<dbReference type="Pfam" id="PF17899">
    <property type="entry name" value="Peptidase_M61_N"/>
    <property type="match status" value="1"/>
</dbReference>
<dbReference type="PIRSF" id="PIRSF016493">
    <property type="entry name" value="Glycyl_aminpptds"/>
    <property type="match status" value="1"/>
</dbReference>
<dbReference type="AlphaFoldDB" id="A0A6F8ZDM5"/>
<dbReference type="EMBL" id="LR778114">
    <property type="protein sequence ID" value="CAB1127855.1"/>
    <property type="molecule type" value="Genomic_DNA"/>
</dbReference>
<name>A0A6F8ZDM5_9FIRM</name>
<proteinExistence type="predicted"/>
<keyword evidence="5" id="KW-1185">Reference proteome</keyword>
<dbReference type="Gene3D" id="1.10.390.10">
    <property type="entry name" value="Neutral Protease Domain 2"/>
    <property type="match status" value="1"/>
</dbReference>
<gene>
    <name evidence="4" type="ORF">R50_0349</name>
</gene>
<dbReference type="KEGG" id="hfv:R50_0349"/>
<feature type="domain" description="Peptidase M61 N-terminal" evidence="3">
    <location>
        <begin position="7"/>
        <end position="172"/>
    </location>
</feature>
<sequence>MEQPTIRYTVRFLDPGRHVYDLTLTVEHLPAGLHQLSLPVWTPGSYEVRDFARNLFDLSAASPEGPVPLTQVRKNVWSFTLQEAVERLEVRWRVWAFKLGVSASHLDATHAYWNGAQLFLLLDDYKELPVTVHIEAPPGWRVSTGLEPGGQEAFTYTAPNYDVLLDCPVEVGTHPAWSFEVDGKTHTVAVWGHGNEDQTRLVGDIERIVRAHKELFGSLPYEHYTLILHLTDKNLGGLEHLNSTTCGVNRFLFKPRKNYRRVLDLISHEFFHLWNVKRIRPEMLGPFDYNQEVYTHLLWAMEGFTDYYGSLALARSGLWTVKEYLNTLGDRIKAYEKLPGRFVQSLSDASFETWQKFYKPDPDSPNRTISYYLKGELVGLCLDLEIRRRTQGRASLDDVLRRLYERYAAKGIGFPEQVYQETVEEVGESSFADFFRSYIDGTDPLPVDRYLETVGIQVQRGYEPEEKENGGGEGDQLSGSPPAWLGIETRLEDQTRLMVRTAYDPGPSADLLYPEDEIVALNGFRIQGATELADRLKRDFAPGDTALVALFRRGELLTVPVVLGAAPPTKVKLSPLPEPSEEQKARFAEWMKTPWPERL</sequence>
<feature type="region of interest" description="Disordered" evidence="1">
    <location>
        <begin position="460"/>
        <end position="481"/>
    </location>
</feature>
<evidence type="ECO:0000313" key="5">
    <source>
        <dbReference type="Proteomes" id="UP000503399"/>
    </source>
</evidence>
<dbReference type="Gene3D" id="2.60.40.3650">
    <property type="match status" value="1"/>
</dbReference>